<gene>
    <name evidence="2" type="ORF">O181_076842</name>
</gene>
<dbReference type="AlphaFoldDB" id="A0A9Q3FF23"/>
<dbReference type="OrthoDB" id="2506366at2759"/>
<organism evidence="2 3">
    <name type="scientific">Austropuccinia psidii MF-1</name>
    <dbReference type="NCBI Taxonomy" id="1389203"/>
    <lineage>
        <taxon>Eukaryota</taxon>
        <taxon>Fungi</taxon>
        <taxon>Dikarya</taxon>
        <taxon>Basidiomycota</taxon>
        <taxon>Pucciniomycotina</taxon>
        <taxon>Pucciniomycetes</taxon>
        <taxon>Pucciniales</taxon>
        <taxon>Sphaerophragmiaceae</taxon>
        <taxon>Austropuccinia</taxon>
    </lineage>
</organism>
<reference evidence="2" key="1">
    <citation type="submission" date="2021-03" db="EMBL/GenBank/DDBJ databases">
        <title>Draft genome sequence of rust myrtle Austropuccinia psidii MF-1, a brazilian biotype.</title>
        <authorList>
            <person name="Quecine M.C."/>
            <person name="Pachon D.M.R."/>
            <person name="Bonatelli M.L."/>
            <person name="Correr F.H."/>
            <person name="Franceschini L.M."/>
            <person name="Leite T.F."/>
            <person name="Margarido G.R.A."/>
            <person name="Almeida C.A."/>
            <person name="Ferrarezi J.A."/>
            <person name="Labate C.A."/>
        </authorList>
    </citation>
    <scope>NUCLEOTIDE SEQUENCE</scope>
    <source>
        <strain evidence="2">MF-1</strain>
    </source>
</reference>
<name>A0A9Q3FF23_9BASI</name>
<feature type="compositionally biased region" description="Basic and acidic residues" evidence="1">
    <location>
        <begin position="115"/>
        <end position="124"/>
    </location>
</feature>
<evidence type="ECO:0000313" key="2">
    <source>
        <dbReference type="EMBL" id="MBW0537127.1"/>
    </source>
</evidence>
<keyword evidence="3" id="KW-1185">Reference proteome</keyword>
<protein>
    <submittedName>
        <fullName evidence="2">Uncharacterized protein</fullName>
    </submittedName>
</protein>
<sequence>MNIIQLKIDDSATAIAKVENWGIWQPPAISSANEPPLNNYGLRNTKERNSRAGNNNQEALRSHSKVKTPINERPNIPEAYIEDEQKEEEKPIISTKYKKPQLVPNENDIPSQQPKIDHTKNTQESIKKVNERQIIKEEELDIQETMTQIIKKVIDQKINLTLEQILVISPKFFNQLKDL</sequence>
<dbReference type="EMBL" id="AVOT02041769">
    <property type="protein sequence ID" value="MBW0537127.1"/>
    <property type="molecule type" value="Genomic_DNA"/>
</dbReference>
<evidence type="ECO:0000313" key="3">
    <source>
        <dbReference type="Proteomes" id="UP000765509"/>
    </source>
</evidence>
<feature type="region of interest" description="Disordered" evidence="1">
    <location>
        <begin position="35"/>
        <end position="124"/>
    </location>
</feature>
<proteinExistence type="predicted"/>
<accession>A0A9Q3FF23</accession>
<evidence type="ECO:0000256" key="1">
    <source>
        <dbReference type="SAM" id="MobiDB-lite"/>
    </source>
</evidence>
<comment type="caution">
    <text evidence="2">The sequence shown here is derived from an EMBL/GenBank/DDBJ whole genome shotgun (WGS) entry which is preliminary data.</text>
</comment>
<dbReference type="Proteomes" id="UP000765509">
    <property type="component" value="Unassembled WGS sequence"/>
</dbReference>